<name>A0A6G1D8D6_9ORYZ</name>
<dbReference type="AlphaFoldDB" id="A0A6G1D8D6"/>
<comment type="caution">
    <text evidence="2">The sequence shown here is derived from an EMBL/GenBank/DDBJ whole genome shotgun (WGS) entry which is preliminary data.</text>
</comment>
<sequence length="248" mass="25525">MIARISLYIILLYMDHGSCRGGAVAANVCHLQCEISSVTVTALSCPGGGGNGGALFLRCHVPAGGGRMIQIDSHGADVDGGVGGGARSIDASWRDVASLRCDGSPACVRELVDRRSVVFEVRRRRRRRRAMILRPAVGSSELVGRAEVAWRDVVVVAAAASADGADDAAVVERRLELAAAGAAAPAVMSVRMSVRVSETTAAAVPSAGRSAHPAPRRESVNAGCEWSAGGEDDAFAVAACGVADDAFE</sequence>
<feature type="chain" id="PRO_5026229717" evidence="1">
    <location>
        <begin position="22"/>
        <end position="248"/>
    </location>
</feature>
<dbReference type="PANTHER" id="PTHR35503:SF3">
    <property type="entry name" value="OS07G0624150 PROTEIN"/>
    <property type="match status" value="1"/>
</dbReference>
<reference evidence="2 3" key="1">
    <citation type="submission" date="2019-11" db="EMBL/GenBank/DDBJ databases">
        <title>Whole genome sequence of Oryza granulata.</title>
        <authorList>
            <person name="Li W."/>
        </authorList>
    </citation>
    <scope>NUCLEOTIDE SEQUENCE [LARGE SCALE GENOMIC DNA]</scope>
    <source>
        <strain evidence="3">cv. Menghai</strain>
        <tissue evidence="2">Leaf</tissue>
    </source>
</reference>
<proteinExistence type="predicted"/>
<evidence type="ECO:0000313" key="3">
    <source>
        <dbReference type="Proteomes" id="UP000479710"/>
    </source>
</evidence>
<feature type="signal peptide" evidence="1">
    <location>
        <begin position="1"/>
        <end position="21"/>
    </location>
</feature>
<accession>A0A6G1D8D6</accession>
<dbReference type="OrthoDB" id="687396at2759"/>
<evidence type="ECO:0000256" key="1">
    <source>
        <dbReference type="SAM" id="SignalP"/>
    </source>
</evidence>
<keyword evidence="1" id="KW-0732">Signal</keyword>
<gene>
    <name evidence="2" type="ORF">E2562_022883</name>
</gene>
<keyword evidence="3" id="KW-1185">Reference proteome</keyword>
<dbReference type="EMBL" id="SPHZ02000007">
    <property type="protein sequence ID" value="KAF0908023.1"/>
    <property type="molecule type" value="Genomic_DNA"/>
</dbReference>
<dbReference type="PANTHER" id="PTHR35503">
    <property type="entry name" value="OSJNBA0006M15.15 PROTEIN"/>
    <property type="match status" value="1"/>
</dbReference>
<evidence type="ECO:0000313" key="2">
    <source>
        <dbReference type="EMBL" id="KAF0908023.1"/>
    </source>
</evidence>
<protein>
    <submittedName>
        <fullName evidence="2">Uncharacterized protein</fullName>
    </submittedName>
</protein>
<organism evidence="2 3">
    <name type="scientific">Oryza meyeriana var. granulata</name>
    <dbReference type="NCBI Taxonomy" id="110450"/>
    <lineage>
        <taxon>Eukaryota</taxon>
        <taxon>Viridiplantae</taxon>
        <taxon>Streptophyta</taxon>
        <taxon>Embryophyta</taxon>
        <taxon>Tracheophyta</taxon>
        <taxon>Spermatophyta</taxon>
        <taxon>Magnoliopsida</taxon>
        <taxon>Liliopsida</taxon>
        <taxon>Poales</taxon>
        <taxon>Poaceae</taxon>
        <taxon>BOP clade</taxon>
        <taxon>Oryzoideae</taxon>
        <taxon>Oryzeae</taxon>
        <taxon>Oryzinae</taxon>
        <taxon>Oryza</taxon>
        <taxon>Oryza meyeriana</taxon>
    </lineage>
</organism>
<dbReference type="Proteomes" id="UP000479710">
    <property type="component" value="Unassembled WGS sequence"/>
</dbReference>